<name>A0A1I8AJ26_9BILA</name>
<protein>
    <submittedName>
        <fullName evidence="4">Protein-tyrosine-phosphatase</fullName>
    </submittedName>
</protein>
<dbReference type="CDD" id="cd00047">
    <property type="entry name" value="PTPc"/>
    <property type="match status" value="1"/>
</dbReference>
<evidence type="ECO:0000313" key="4">
    <source>
        <dbReference type="WBParaSite" id="L893_g6102.t1"/>
    </source>
</evidence>
<organism evidence="3 4">
    <name type="scientific">Steinernema glaseri</name>
    <dbReference type="NCBI Taxonomy" id="37863"/>
    <lineage>
        <taxon>Eukaryota</taxon>
        <taxon>Metazoa</taxon>
        <taxon>Ecdysozoa</taxon>
        <taxon>Nematoda</taxon>
        <taxon>Chromadorea</taxon>
        <taxon>Rhabditida</taxon>
        <taxon>Tylenchina</taxon>
        <taxon>Panagrolaimomorpha</taxon>
        <taxon>Strongyloidoidea</taxon>
        <taxon>Steinernematidae</taxon>
        <taxon>Steinernema</taxon>
    </lineage>
</organism>
<keyword evidence="3" id="KW-1185">Reference proteome</keyword>
<dbReference type="Proteomes" id="UP000095287">
    <property type="component" value="Unplaced"/>
</dbReference>
<dbReference type="GO" id="GO:0004725">
    <property type="term" value="F:protein tyrosine phosphatase activity"/>
    <property type="evidence" value="ECO:0007669"/>
    <property type="project" value="InterPro"/>
</dbReference>
<dbReference type="Gene3D" id="3.90.190.10">
    <property type="entry name" value="Protein tyrosine phosphatase superfamily"/>
    <property type="match status" value="1"/>
</dbReference>
<feature type="domain" description="Tyrosine-protein phosphatase" evidence="1">
    <location>
        <begin position="1"/>
        <end position="119"/>
    </location>
</feature>
<dbReference type="AlphaFoldDB" id="A0A1I8AJ26"/>
<accession>A0A1I8AJ26</accession>
<dbReference type="PROSITE" id="PS50056">
    <property type="entry name" value="TYR_PHOSPHATASE_2"/>
    <property type="match status" value="1"/>
</dbReference>
<dbReference type="PROSITE" id="PS50055">
    <property type="entry name" value="TYR_PHOSPHATASE_PTP"/>
    <property type="match status" value="1"/>
</dbReference>
<dbReference type="SMART" id="SM00404">
    <property type="entry name" value="PTPc_motif"/>
    <property type="match status" value="1"/>
</dbReference>
<dbReference type="InterPro" id="IPR029021">
    <property type="entry name" value="Prot-tyrosine_phosphatase-like"/>
</dbReference>
<dbReference type="SMART" id="SM00194">
    <property type="entry name" value="PTPc"/>
    <property type="match status" value="1"/>
</dbReference>
<reference evidence="4" key="1">
    <citation type="submission" date="2016-11" db="UniProtKB">
        <authorList>
            <consortium name="WormBaseParasite"/>
        </authorList>
    </citation>
    <scope>IDENTIFICATION</scope>
</reference>
<dbReference type="InterPro" id="IPR000242">
    <property type="entry name" value="PTP_cat"/>
</dbReference>
<dbReference type="InterPro" id="IPR000387">
    <property type="entry name" value="Tyr_Pase_dom"/>
</dbReference>
<evidence type="ECO:0000259" key="2">
    <source>
        <dbReference type="PROSITE" id="PS50056"/>
    </source>
</evidence>
<evidence type="ECO:0000259" key="1">
    <source>
        <dbReference type="PROSITE" id="PS50055"/>
    </source>
</evidence>
<dbReference type="InterPro" id="IPR016130">
    <property type="entry name" value="Tyr_Pase_AS"/>
</dbReference>
<feature type="domain" description="Tyrosine specific protein phosphatases" evidence="2">
    <location>
        <begin position="54"/>
        <end position="110"/>
    </location>
</feature>
<dbReference type="SUPFAM" id="SSF52799">
    <property type="entry name" value="(Phosphotyrosine protein) phosphatases II"/>
    <property type="match status" value="1"/>
</dbReference>
<dbReference type="PANTHER" id="PTHR46163">
    <property type="entry name" value="TYROSINE-PROTEIN PHOSPHATASE-RELATED"/>
    <property type="match status" value="1"/>
</dbReference>
<sequence>MEEKMFERVLKVKRGDMERTITHIHWQSWPDHGVPSNDLSPLVLLQRVRQSQFPIVVHCSAGVGRTGSVVAIEYVLERIIYKQPCDDMVEVVTNLRKQRAYSIQTELQYLYVHCILLRYYTELKYISMEDANLVQFLEEYEQLVGRLNPK</sequence>
<dbReference type="PROSITE" id="PS00383">
    <property type="entry name" value="TYR_PHOSPHATASE_1"/>
    <property type="match status" value="1"/>
</dbReference>
<dbReference type="WBParaSite" id="L893_g6102.t1">
    <property type="protein sequence ID" value="L893_g6102.t1"/>
    <property type="gene ID" value="L893_g6102"/>
</dbReference>
<dbReference type="InterPro" id="IPR052782">
    <property type="entry name" value="Oocyte-zygote_transition_reg"/>
</dbReference>
<dbReference type="PRINTS" id="PR00700">
    <property type="entry name" value="PRTYPHPHTASE"/>
</dbReference>
<proteinExistence type="predicted"/>
<dbReference type="PANTHER" id="PTHR46163:SF5">
    <property type="entry name" value="TYROSINE-PROTEIN PHOSPHATASE"/>
    <property type="match status" value="1"/>
</dbReference>
<evidence type="ECO:0000313" key="3">
    <source>
        <dbReference type="Proteomes" id="UP000095287"/>
    </source>
</evidence>
<dbReference type="InterPro" id="IPR003595">
    <property type="entry name" value="Tyr_Pase_cat"/>
</dbReference>
<dbReference type="Pfam" id="PF00102">
    <property type="entry name" value="Y_phosphatase"/>
    <property type="match status" value="1"/>
</dbReference>